<accession>A0A5A7R2M7</accession>
<sequence>MNEVMCFLNDDIVVREYLYLKRFAAVKTVQTFGFARIAVNPPFRLEPSDRPPETLATGVGLGLDPPSASGDIDSPSEPHEEEAVVSFKSEAGGERAASCVDAVPIGVFEVLGGDEGLGLLGGGPSRG</sequence>
<dbReference type="AlphaFoldDB" id="A0A5A7R2M7"/>
<proteinExistence type="predicted"/>
<dbReference type="OrthoDB" id="941555at2759"/>
<organism evidence="2 3">
    <name type="scientific">Striga asiatica</name>
    <name type="common">Asiatic witchweed</name>
    <name type="synonym">Buchnera asiatica</name>
    <dbReference type="NCBI Taxonomy" id="4170"/>
    <lineage>
        <taxon>Eukaryota</taxon>
        <taxon>Viridiplantae</taxon>
        <taxon>Streptophyta</taxon>
        <taxon>Embryophyta</taxon>
        <taxon>Tracheophyta</taxon>
        <taxon>Spermatophyta</taxon>
        <taxon>Magnoliopsida</taxon>
        <taxon>eudicotyledons</taxon>
        <taxon>Gunneridae</taxon>
        <taxon>Pentapetalae</taxon>
        <taxon>asterids</taxon>
        <taxon>lamiids</taxon>
        <taxon>Lamiales</taxon>
        <taxon>Orobanchaceae</taxon>
        <taxon>Buchnereae</taxon>
        <taxon>Striga</taxon>
    </lineage>
</organism>
<protein>
    <submittedName>
        <fullName evidence="2">FAD/NAD(P)-binding oxidoreductase family protein</fullName>
    </submittedName>
</protein>
<evidence type="ECO:0000256" key="1">
    <source>
        <dbReference type="SAM" id="MobiDB-lite"/>
    </source>
</evidence>
<dbReference type="EMBL" id="BKCP01009403">
    <property type="protein sequence ID" value="GER50654.1"/>
    <property type="molecule type" value="Genomic_DNA"/>
</dbReference>
<gene>
    <name evidence="2" type="ORF">STAS_27977</name>
</gene>
<dbReference type="Proteomes" id="UP000325081">
    <property type="component" value="Unassembled WGS sequence"/>
</dbReference>
<keyword evidence="3" id="KW-1185">Reference proteome</keyword>
<name>A0A5A7R2M7_STRAF</name>
<evidence type="ECO:0000313" key="3">
    <source>
        <dbReference type="Proteomes" id="UP000325081"/>
    </source>
</evidence>
<feature type="region of interest" description="Disordered" evidence="1">
    <location>
        <begin position="45"/>
        <end position="83"/>
    </location>
</feature>
<reference evidence="3" key="1">
    <citation type="journal article" date="2019" name="Curr. Biol.">
        <title>Genome Sequence of Striga asiatica Provides Insight into the Evolution of Plant Parasitism.</title>
        <authorList>
            <person name="Yoshida S."/>
            <person name="Kim S."/>
            <person name="Wafula E.K."/>
            <person name="Tanskanen J."/>
            <person name="Kim Y.M."/>
            <person name="Honaas L."/>
            <person name="Yang Z."/>
            <person name="Spallek T."/>
            <person name="Conn C.E."/>
            <person name="Ichihashi Y."/>
            <person name="Cheong K."/>
            <person name="Cui S."/>
            <person name="Der J.P."/>
            <person name="Gundlach H."/>
            <person name="Jiao Y."/>
            <person name="Hori C."/>
            <person name="Ishida J.K."/>
            <person name="Kasahara H."/>
            <person name="Kiba T."/>
            <person name="Kim M.S."/>
            <person name="Koo N."/>
            <person name="Laohavisit A."/>
            <person name="Lee Y.H."/>
            <person name="Lumba S."/>
            <person name="McCourt P."/>
            <person name="Mortimer J.C."/>
            <person name="Mutuku J.M."/>
            <person name="Nomura T."/>
            <person name="Sasaki-Sekimoto Y."/>
            <person name="Seto Y."/>
            <person name="Wang Y."/>
            <person name="Wakatake T."/>
            <person name="Sakakibara H."/>
            <person name="Demura T."/>
            <person name="Yamaguchi S."/>
            <person name="Yoneyama K."/>
            <person name="Manabe R.I."/>
            <person name="Nelson D.C."/>
            <person name="Schulman A.H."/>
            <person name="Timko M.P."/>
            <person name="dePamphilis C.W."/>
            <person name="Choi D."/>
            <person name="Shirasu K."/>
        </authorList>
    </citation>
    <scope>NUCLEOTIDE SEQUENCE [LARGE SCALE GENOMIC DNA]</scope>
    <source>
        <strain evidence="3">cv. UVA1</strain>
    </source>
</reference>
<evidence type="ECO:0000313" key="2">
    <source>
        <dbReference type="EMBL" id="GER50654.1"/>
    </source>
</evidence>
<comment type="caution">
    <text evidence="2">The sequence shown here is derived from an EMBL/GenBank/DDBJ whole genome shotgun (WGS) entry which is preliminary data.</text>
</comment>